<gene>
    <name evidence="2" type="ORF">ASPVEDRAFT_375570</name>
</gene>
<protein>
    <submittedName>
        <fullName evidence="2">Uncharacterized protein</fullName>
    </submittedName>
</protein>
<sequence>MKRNTVAVNPPLECALCPSPTRSWDEFFECLCRHCLVLKADHADEGYSERDDGEEGELVKRDFSHNASSVHRN</sequence>
<accession>A0A1L9Q231</accession>
<dbReference type="RefSeq" id="XP_040673586.1">
    <property type="nucleotide sequence ID" value="XM_040811511.1"/>
</dbReference>
<dbReference type="GeneID" id="63727022"/>
<dbReference type="Proteomes" id="UP000184073">
    <property type="component" value="Unassembled WGS sequence"/>
</dbReference>
<reference evidence="3" key="1">
    <citation type="journal article" date="2017" name="Genome Biol.">
        <title>Comparative genomics reveals high biological diversity and specific adaptations in the industrially and medically important fungal genus Aspergillus.</title>
        <authorList>
            <person name="de Vries R.P."/>
            <person name="Riley R."/>
            <person name="Wiebenga A."/>
            <person name="Aguilar-Osorio G."/>
            <person name="Amillis S."/>
            <person name="Uchima C.A."/>
            <person name="Anderluh G."/>
            <person name="Asadollahi M."/>
            <person name="Askin M."/>
            <person name="Barry K."/>
            <person name="Battaglia E."/>
            <person name="Bayram O."/>
            <person name="Benocci T."/>
            <person name="Braus-Stromeyer S.A."/>
            <person name="Caldana C."/>
            <person name="Canovas D."/>
            <person name="Cerqueira G.C."/>
            <person name="Chen F."/>
            <person name="Chen W."/>
            <person name="Choi C."/>
            <person name="Clum A."/>
            <person name="Dos Santos R.A."/>
            <person name="Damasio A.R."/>
            <person name="Diallinas G."/>
            <person name="Emri T."/>
            <person name="Fekete E."/>
            <person name="Flipphi M."/>
            <person name="Freyberg S."/>
            <person name="Gallo A."/>
            <person name="Gournas C."/>
            <person name="Habgood R."/>
            <person name="Hainaut M."/>
            <person name="Harispe M.L."/>
            <person name="Henrissat B."/>
            <person name="Hilden K.S."/>
            <person name="Hope R."/>
            <person name="Hossain A."/>
            <person name="Karabika E."/>
            <person name="Karaffa L."/>
            <person name="Karanyi Z."/>
            <person name="Krasevec N."/>
            <person name="Kuo A."/>
            <person name="Kusch H."/>
            <person name="LaButti K."/>
            <person name="Lagendijk E.L."/>
            <person name="Lapidus A."/>
            <person name="Levasseur A."/>
            <person name="Lindquist E."/>
            <person name="Lipzen A."/>
            <person name="Logrieco A.F."/>
            <person name="MacCabe A."/>
            <person name="Maekelae M.R."/>
            <person name="Malavazi I."/>
            <person name="Melin P."/>
            <person name="Meyer V."/>
            <person name="Mielnichuk N."/>
            <person name="Miskei M."/>
            <person name="Molnar A.P."/>
            <person name="Mule G."/>
            <person name="Ngan C.Y."/>
            <person name="Orejas M."/>
            <person name="Orosz E."/>
            <person name="Ouedraogo J.P."/>
            <person name="Overkamp K.M."/>
            <person name="Park H.-S."/>
            <person name="Perrone G."/>
            <person name="Piumi F."/>
            <person name="Punt P.J."/>
            <person name="Ram A.F."/>
            <person name="Ramon A."/>
            <person name="Rauscher S."/>
            <person name="Record E."/>
            <person name="Riano-Pachon D.M."/>
            <person name="Robert V."/>
            <person name="Roehrig J."/>
            <person name="Ruller R."/>
            <person name="Salamov A."/>
            <person name="Salih N.S."/>
            <person name="Samson R.A."/>
            <person name="Sandor E."/>
            <person name="Sanguinetti M."/>
            <person name="Schuetze T."/>
            <person name="Sepcic K."/>
            <person name="Shelest E."/>
            <person name="Sherlock G."/>
            <person name="Sophianopoulou V."/>
            <person name="Squina F.M."/>
            <person name="Sun H."/>
            <person name="Susca A."/>
            <person name="Todd R.B."/>
            <person name="Tsang A."/>
            <person name="Unkles S.E."/>
            <person name="van de Wiele N."/>
            <person name="van Rossen-Uffink D."/>
            <person name="Oliveira J.V."/>
            <person name="Vesth T.C."/>
            <person name="Visser J."/>
            <person name="Yu J.-H."/>
            <person name="Zhou M."/>
            <person name="Andersen M.R."/>
            <person name="Archer D.B."/>
            <person name="Baker S.E."/>
            <person name="Benoit I."/>
            <person name="Brakhage A.A."/>
            <person name="Braus G.H."/>
            <person name="Fischer R."/>
            <person name="Frisvad J.C."/>
            <person name="Goldman G.H."/>
            <person name="Houbraken J."/>
            <person name="Oakley B."/>
            <person name="Pocsi I."/>
            <person name="Scazzocchio C."/>
            <person name="Seiboth B."/>
            <person name="vanKuyk P.A."/>
            <person name="Wortman J."/>
            <person name="Dyer P.S."/>
            <person name="Grigoriev I.V."/>
        </authorList>
    </citation>
    <scope>NUCLEOTIDE SEQUENCE [LARGE SCALE GENOMIC DNA]</scope>
    <source>
        <strain evidence="3">CBS 583.65</strain>
    </source>
</reference>
<evidence type="ECO:0000313" key="2">
    <source>
        <dbReference type="EMBL" id="OJJ07824.1"/>
    </source>
</evidence>
<dbReference type="AlphaFoldDB" id="A0A1L9Q231"/>
<feature type="region of interest" description="Disordered" evidence="1">
    <location>
        <begin position="45"/>
        <end position="73"/>
    </location>
</feature>
<dbReference type="VEuPathDB" id="FungiDB:ASPVEDRAFT_375570"/>
<keyword evidence="3" id="KW-1185">Reference proteome</keyword>
<name>A0A1L9Q231_ASPVE</name>
<proteinExistence type="predicted"/>
<evidence type="ECO:0000313" key="3">
    <source>
        <dbReference type="Proteomes" id="UP000184073"/>
    </source>
</evidence>
<evidence type="ECO:0000256" key="1">
    <source>
        <dbReference type="SAM" id="MobiDB-lite"/>
    </source>
</evidence>
<organism evidence="2 3">
    <name type="scientific">Aspergillus versicolor CBS 583.65</name>
    <dbReference type="NCBI Taxonomy" id="1036611"/>
    <lineage>
        <taxon>Eukaryota</taxon>
        <taxon>Fungi</taxon>
        <taxon>Dikarya</taxon>
        <taxon>Ascomycota</taxon>
        <taxon>Pezizomycotina</taxon>
        <taxon>Eurotiomycetes</taxon>
        <taxon>Eurotiomycetidae</taxon>
        <taxon>Eurotiales</taxon>
        <taxon>Aspergillaceae</taxon>
        <taxon>Aspergillus</taxon>
        <taxon>Aspergillus subgen. Nidulantes</taxon>
    </lineage>
</organism>
<dbReference type="EMBL" id="KV878138">
    <property type="protein sequence ID" value="OJJ07824.1"/>
    <property type="molecule type" value="Genomic_DNA"/>
</dbReference>